<dbReference type="Pfam" id="PF11969">
    <property type="entry name" value="DcpS_C"/>
    <property type="match status" value="1"/>
</dbReference>
<evidence type="ECO:0000256" key="1">
    <source>
        <dbReference type="ARBA" id="ARBA00010208"/>
    </source>
</evidence>
<feature type="compositionally biased region" description="Polar residues" evidence="7">
    <location>
        <begin position="317"/>
        <end position="327"/>
    </location>
</feature>
<keyword evidence="9" id="KW-1185">Reference proteome</keyword>
<dbReference type="Proteomes" id="UP000784294">
    <property type="component" value="Unassembled WGS sequence"/>
</dbReference>
<comment type="catalytic activity">
    <reaction evidence="6">
        <text>a 5'-end (N(7)-methyl 5'-triphosphoguanosine)-ribonucleoside in mRNA + H2O = N(7)-methyl-GMP + a 5'-end diphospho-ribonucleoside in mRNA + 2 H(+)</text>
        <dbReference type="Rhea" id="RHEA:65388"/>
        <dbReference type="Rhea" id="RHEA-COMP:17165"/>
        <dbReference type="Rhea" id="RHEA-COMP:17167"/>
        <dbReference type="ChEBI" id="CHEBI:15377"/>
        <dbReference type="ChEBI" id="CHEBI:15378"/>
        <dbReference type="ChEBI" id="CHEBI:58285"/>
        <dbReference type="ChEBI" id="CHEBI:156461"/>
        <dbReference type="ChEBI" id="CHEBI:167616"/>
        <dbReference type="EC" id="3.6.1.59"/>
    </reaction>
</comment>
<dbReference type="EC" id="3.6.1.59" evidence="2"/>
<dbReference type="EMBL" id="CAAALY010119511">
    <property type="protein sequence ID" value="VEL31184.1"/>
    <property type="molecule type" value="Genomic_DNA"/>
</dbReference>
<evidence type="ECO:0000256" key="6">
    <source>
        <dbReference type="ARBA" id="ARBA00048222"/>
    </source>
</evidence>
<dbReference type="GO" id="GO:0140932">
    <property type="term" value="F:5'-(N(7)-methyl 5'-triphosphoguanosine)-[mRNA] diphosphatase activity"/>
    <property type="evidence" value="ECO:0007669"/>
    <property type="project" value="UniProtKB-EC"/>
</dbReference>
<evidence type="ECO:0000256" key="7">
    <source>
        <dbReference type="SAM" id="MobiDB-lite"/>
    </source>
</evidence>
<dbReference type="GO" id="GO:0000932">
    <property type="term" value="C:P-body"/>
    <property type="evidence" value="ECO:0007669"/>
    <property type="project" value="TreeGrafter"/>
</dbReference>
<dbReference type="PANTHER" id="PTHR12978:SF0">
    <property type="entry name" value="M7GPPPX DIPHOSPHATASE"/>
    <property type="match status" value="1"/>
</dbReference>
<feature type="compositionally biased region" description="Polar residues" evidence="7">
    <location>
        <begin position="1"/>
        <end position="10"/>
    </location>
</feature>
<evidence type="ECO:0000256" key="5">
    <source>
        <dbReference type="ARBA" id="ARBA00030609"/>
    </source>
</evidence>
<dbReference type="Gene3D" id="3.30.200.40">
    <property type="entry name" value="Scavenger mRNA decapping enzyme, N-terminal domain"/>
    <property type="match status" value="1"/>
</dbReference>
<reference evidence="8" key="1">
    <citation type="submission" date="2018-11" db="EMBL/GenBank/DDBJ databases">
        <authorList>
            <consortium name="Pathogen Informatics"/>
        </authorList>
    </citation>
    <scope>NUCLEOTIDE SEQUENCE</scope>
</reference>
<gene>
    <name evidence="8" type="ORF">PXEA_LOCUS24624</name>
</gene>
<comment type="caution">
    <text evidence="8">The sequence shown here is derived from an EMBL/GenBank/DDBJ whole genome shotgun (WGS) entry which is preliminary data.</text>
</comment>
<dbReference type="SUPFAM" id="SSF102860">
    <property type="entry name" value="mRNA decapping enzyme DcpS N-terminal domain"/>
    <property type="match status" value="1"/>
</dbReference>
<proteinExistence type="inferred from homology"/>
<dbReference type="InterPro" id="IPR011145">
    <property type="entry name" value="Scavenger_mRNA_decap_enz_N"/>
</dbReference>
<dbReference type="GO" id="GO:0000340">
    <property type="term" value="F:RNA 7-methylguanosine cap binding"/>
    <property type="evidence" value="ECO:0007669"/>
    <property type="project" value="TreeGrafter"/>
</dbReference>
<evidence type="ECO:0000256" key="2">
    <source>
        <dbReference type="ARBA" id="ARBA00012520"/>
    </source>
</evidence>
<organism evidence="8 9">
    <name type="scientific">Protopolystoma xenopodis</name>
    <dbReference type="NCBI Taxonomy" id="117903"/>
    <lineage>
        <taxon>Eukaryota</taxon>
        <taxon>Metazoa</taxon>
        <taxon>Spiralia</taxon>
        <taxon>Lophotrochozoa</taxon>
        <taxon>Platyhelminthes</taxon>
        <taxon>Monogenea</taxon>
        <taxon>Polyopisthocotylea</taxon>
        <taxon>Polystomatidea</taxon>
        <taxon>Polystomatidae</taxon>
        <taxon>Protopolystoma</taxon>
    </lineage>
</organism>
<dbReference type="InterPro" id="IPR036265">
    <property type="entry name" value="HIT-like_sf"/>
</dbReference>
<evidence type="ECO:0000256" key="3">
    <source>
        <dbReference type="ARBA" id="ARBA00015636"/>
    </source>
</evidence>
<dbReference type="GO" id="GO:0000290">
    <property type="term" value="P:deadenylation-dependent decapping of nuclear-transcribed mRNA"/>
    <property type="evidence" value="ECO:0007669"/>
    <property type="project" value="InterPro"/>
</dbReference>
<accession>A0A3S5AJT4</accession>
<dbReference type="InterPro" id="IPR008594">
    <property type="entry name" value="DcpS/DCS2"/>
</dbReference>
<dbReference type="SUPFAM" id="SSF54197">
    <property type="entry name" value="HIT-like"/>
    <property type="match status" value="1"/>
</dbReference>
<protein>
    <recommendedName>
        <fullName evidence="3">m7GpppX diphosphatase</fullName>
        <ecNumber evidence="2">3.6.1.59</ecNumber>
    </recommendedName>
    <alternativeName>
        <fullName evidence="5">Decapping scavenger enzyme</fullName>
    </alternativeName>
    <alternativeName>
        <fullName evidence="4">Scavenger mRNA-decapping enzyme DcpS</fullName>
    </alternativeName>
</protein>
<dbReference type="Pfam" id="PF05652">
    <property type="entry name" value="DcpS"/>
    <property type="match status" value="1"/>
</dbReference>
<dbReference type="PANTHER" id="PTHR12978">
    <property type="entry name" value="HISTIDINE TRIAD HIT PROTEIN MEMBER"/>
    <property type="match status" value="1"/>
</dbReference>
<dbReference type="Gene3D" id="3.30.428.10">
    <property type="entry name" value="HIT-like"/>
    <property type="match status" value="1"/>
</dbReference>
<evidence type="ECO:0000313" key="8">
    <source>
        <dbReference type="EMBL" id="VEL31184.1"/>
    </source>
</evidence>
<feature type="region of interest" description="Disordered" evidence="7">
    <location>
        <begin position="1"/>
        <end position="24"/>
    </location>
</feature>
<name>A0A3S5AJT4_9PLAT</name>
<dbReference type="GO" id="GO:0005634">
    <property type="term" value="C:nucleus"/>
    <property type="evidence" value="ECO:0007669"/>
    <property type="project" value="TreeGrafter"/>
</dbReference>
<sequence>MENPQDNSTLILKGNPDDPSLIPPKKRMRLSFLEGENNEHKEAQSQDASKSVSSDSGLYCLHSMEFIDILRCDNLGKSLVLHTRLADKSANDAIVILQKSAFPKTVSELCESGIILASSSSTKKGDKDPDHIPNNLWKCKQLTDNDVFHRFSVQQGLENVNSVDMTVIYPAQSHHFSRFSSSYRIIHDETPKEYHSLVIPFLGQRPKDLAWVDNILLGKAETDRIIFSDQDPNIGFTLVLDFRWDGRFLQSMHILGLVPHPGLTCLRDLRSEHIPLLKRMLCEGRSRIIDHYAKVRPVMEQESVNEASPKPAVPPNQGLSRTGESAL</sequence>
<evidence type="ECO:0000313" key="9">
    <source>
        <dbReference type="Proteomes" id="UP000784294"/>
    </source>
</evidence>
<dbReference type="OrthoDB" id="10264956at2759"/>
<feature type="region of interest" description="Disordered" evidence="7">
    <location>
        <begin position="300"/>
        <end position="327"/>
    </location>
</feature>
<dbReference type="AlphaFoldDB" id="A0A3S5AJT4"/>
<evidence type="ECO:0000256" key="4">
    <source>
        <dbReference type="ARBA" id="ARBA00029885"/>
    </source>
</evidence>
<feature type="non-terminal residue" evidence="8">
    <location>
        <position position="327"/>
    </location>
</feature>
<comment type="similarity">
    <text evidence="1">Belongs to the HIT family.</text>
</comment>